<keyword evidence="1" id="KW-0812">Transmembrane</keyword>
<dbReference type="Proteomes" id="UP000005396">
    <property type="component" value="Unassembled WGS sequence"/>
</dbReference>
<dbReference type="EMBL" id="ABCC02000029">
    <property type="protein sequence ID" value="EDP16331.1"/>
    <property type="molecule type" value="Genomic_DNA"/>
</dbReference>
<proteinExistence type="predicted"/>
<reference evidence="2 3" key="1">
    <citation type="submission" date="2007-08" db="EMBL/GenBank/DDBJ databases">
        <authorList>
            <person name="Fulton L."/>
            <person name="Clifton S."/>
            <person name="Fulton B."/>
            <person name="Xu J."/>
            <person name="Minx P."/>
            <person name="Pepin K.H."/>
            <person name="Johnson M."/>
            <person name="Thiruvilangam P."/>
            <person name="Bhonagiri V."/>
            <person name="Nash W.E."/>
            <person name="Mardis E.R."/>
            <person name="Wilson R.K."/>
        </authorList>
    </citation>
    <scope>NUCLEOTIDE SEQUENCE [LARGE SCALE GENOMIC DNA]</scope>
    <source>
        <strain evidence="3">ATCC BAA-613 / DSM 15670 / CCUG 46953 / JCM 12243 / WAL 16351</strain>
    </source>
</reference>
<accession>A8RRU1</accession>
<evidence type="ECO:0000256" key="1">
    <source>
        <dbReference type="SAM" id="Phobius"/>
    </source>
</evidence>
<reference evidence="2 3" key="2">
    <citation type="submission" date="2007-09" db="EMBL/GenBank/DDBJ databases">
        <title>Draft genome sequence of Clostridium bolteae (ATCC BAA-613).</title>
        <authorList>
            <person name="Sudarsanam P."/>
            <person name="Ley R."/>
            <person name="Guruge J."/>
            <person name="Turnbaugh P.J."/>
            <person name="Mahowald M."/>
            <person name="Liep D."/>
            <person name="Gordon J."/>
        </authorList>
    </citation>
    <scope>NUCLEOTIDE SEQUENCE [LARGE SCALE GENOMIC DNA]</scope>
    <source>
        <strain evidence="3">ATCC BAA-613 / DSM 15670 / CCUG 46953 / JCM 12243 / WAL 16351</strain>
    </source>
</reference>
<organism evidence="2 3">
    <name type="scientific">Enterocloster bolteae (strain ATCC BAA-613 / DSM 15670 / CCUG 46953 / JCM 12243 / WAL 16351)</name>
    <name type="common">Clostridium bolteae</name>
    <dbReference type="NCBI Taxonomy" id="411902"/>
    <lineage>
        <taxon>Bacteria</taxon>
        <taxon>Bacillati</taxon>
        <taxon>Bacillota</taxon>
        <taxon>Clostridia</taxon>
        <taxon>Lachnospirales</taxon>
        <taxon>Lachnospiraceae</taxon>
        <taxon>Enterocloster</taxon>
    </lineage>
</organism>
<dbReference type="AlphaFoldDB" id="A8RRU1"/>
<feature type="transmembrane region" description="Helical" evidence="1">
    <location>
        <begin position="12"/>
        <end position="33"/>
    </location>
</feature>
<evidence type="ECO:0000313" key="2">
    <source>
        <dbReference type="EMBL" id="EDP16331.1"/>
    </source>
</evidence>
<dbReference type="HOGENOM" id="CLU_3231693_0_0_9"/>
<dbReference type="PaxDb" id="411902-CLOBOL_03094"/>
<protein>
    <submittedName>
        <fullName evidence="2">Uncharacterized protein</fullName>
    </submittedName>
</protein>
<sequence length="43" mass="5244">MYTPETVSNNSIWYCFRGYLSLIFKYKYIIIILESKEDRGTMR</sequence>
<name>A8RRU1_ENTBW</name>
<keyword evidence="1" id="KW-1133">Transmembrane helix</keyword>
<keyword evidence="1" id="KW-0472">Membrane</keyword>
<evidence type="ECO:0000313" key="3">
    <source>
        <dbReference type="Proteomes" id="UP000005396"/>
    </source>
</evidence>
<gene>
    <name evidence="2" type="ORF">CLOBOL_03094</name>
</gene>
<comment type="caution">
    <text evidence="2">The sequence shown here is derived from an EMBL/GenBank/DDBJ whole genome shotgun (WGS) entry which is preliminary data.</text>
</comment>